<dbReference type="STRING" id="516051.VC82_2694"/>
<dbReference type="GO" id="GO:0015097">
    <property type="term" value="F:mercury ion transmembrane transporter activity"/>
    <property type="evidence" value="ECO:0007669"/>
    <property type="project" value="InterPro"/>
</dbReference>
<dbReference type="HOGENOM" id="CLU_1883423_0_0_10"/>
<feature type="transmembrane region" description="Helical" evidence="1">
    <location>
        <begin position="98"/>
        <end position="119"/>
    </location>
</feature>
<dbReference type="AlphaFoldDB" id="A0A0D5YWI1"/>
<feature type="transmembrane region" description="Helical" evidence="1">
    <location>
        <begin position="46"/>
        <end position="68"/>
    </location>
</feature>
<dbReference type="Pfam" id="PF03203">
    <property type="entry name" value="MerC"/>
    <property type="match status" value="1"/>
</dbReference>
<dbReference type="Proteomes" id="UP000032726">
    <property type="component" value="Chromosome"/>
</dbReference>
<evidence type="ECO:0000256" key="1">
    <source>
        <dbReference type="SAM" id="Phobius"/>
    </source>
</evidence>
<keyword evidence="3" id="KW-1185">Reference proteome</keyword>
<keyword evidence="1" id="KW-0472">Membrane</keyword>
<proteinExistence type="predicted"/>
<dbReference type="InterPro" id="IPR004891">
    <property type="entry name" value="Mercury-R_MerC"/>
</dbReference>
<keyword evidence="1" id="KW-0812">Transmembrane</keyword>
<evidence type="ECO:0000313" key="3">
    <source>
        <dbReference type="Proteomes" id="UP000032726"/>
    </source>
</evidence>
<keyword evidence="1" id="KW-1133">Transmembrane helix</keyword>
<accession>A0A0D5YWI1</accession>
<sequence length="135" mass="15086">MNTLLVHSKSDLIGAVAGALCLVHCVATPFLFVVQAGLVEHGHSHPLWWGLLDIVFLGISFAAVWWSGKMTSKKWMRNALWVSWVVLALIVGNEKFSWLPIAEQAIYAPTVALVLLHLYNRKYCHCQNDASCIEK</sequence>
<evidence type="ECO:0000313" key="2">
    <source>
        <dbReference type="EMBL" id="AKA36254.1"/>
    </source>
</evidence>
<dbReference type="KEGG" id="mlt:VC82_2694"/>
<dbReference type="EMBL" id="CP011071">
    <property type="protein sequence ID" value="AKA36254.1"/>
    <property type="molecule type" value="Genomic_DNA"/>
</dbReference>
<feature type="transmembrane region" description="Helical" evidence="1">
    <location>
        <begin position="12"/>
        <end position="34"/>
    </location>
</feature>
<name>A0A0D5YWI1_9FLAO</name>
<dbReference type="RefSeq" id="WP_045802815.1">
    <property type="nucleotide sequence ID" value="NZ_CP011071.1"/>
</dbReference>
<dbReference type="OrthoDB" id="1274419at2"/>
<feature type="transmembrane region" description="Helical" evidence="1">
    <location>
        <begin position="75"/>
        <end position="92"/>
    </location>
</feature>
<organism evidence="2 3">
    <name type="scientific">Flagellimonas lutaonensis</name>
    <dbReference type="NCBI Taxonomy" id="516051"/>
    <lineage>
        <taxon>Bacteria</taxon>
        <taxon>Pseudomonadati</taxon>
        <taxon>Bacteroidota</taxon>
        <taxon>Flavobacteriia</taxon>
        <taxon>Flavobacteriales</taxon>
        <taxon>Flavobacteriaceae</taxon>
        <taxon>Flagellimonas</taxon>
    </lineage>
</organism>
<protein>
    <submittedName>
        <fullName evidence="2">Membrane protein</fullName>
    </submittedName>
</protein>
<dbReference type="GO" id="GO:0016020">
    <property type="term" value="C:membrane"/>
    <property type="evidence" value="ECO:0007669"/>
    <property type="project" value="InterPro"/>
</dbReference>
<gene>
    <name evidence="2" type="ORF">VC82_2694</name>
</gene>
<reference evidence="2 3" key="1">
    <citation type="submission" date="2015-03" db="EMBL/GenBank/DDBJ databases">
        <title>Complete genome sequence of Muricauda lutaonensis CC-HSB-11T, isolated from a coastal hot spring.</title>
        <authorList>
            <person name="Kim K.M."/>
        </authorList>
    </citation>
    <scope>NUCLEOTIDE SEQUENCE [LARGE SCALE GENOMIC DNA]</scope>
    <source>
        <strain evidence="2 3">CC-HSB-11</strain>
    </source>
</reference>